<evidence type="ECO:0000256" key="1">
    <source>
        <dbReference type="SAM" id="SignalP"/>
    </source>
</evidence>
<evidence type="ECO:0000313" key="2">
    <source>
        <dbReference type="EMBL" id="PSR92003.1"/>
    </source>
</evidence>
<dbReference type="EMBL" id="KZ678412">
    <property type="protein sequence ID" value="PSR92003.1"/>
    <property type="molecule type" value="Genomic_DNA"/>
</dbReference>
<sequence>MACSFTLFFFSLSFSPKLQMNLLTMCSSSPLRQNYIMEGNYSDTNKSSRDCTLPLTLVSPPCFTASPRPRHGRLDSSGEAYRYRTLSPSVALVGWWRFFVLFSGVWGRFLIKGDKKGVC</sequence>
<protein>
    <recommendedName>
        <fullName evidence="4">Secreted protein</fullName>
    </recommendedName>
</protein>
<dbReference type="AlphaFoldDB" id="A0A2T3ACN9"/>
<gene>
    <name evidence="2" type="ORF">BD289DRAFT_199338</name>
</gene>
<dbReference type="Proteomes" id="UP000241462">
    <property type="component" value="Unassembled WGS sequence"/>
</dbReference>
<feature type="chain" id="PRO_5015629931" description="Secreted protein" evidence="1">
    <location>
        <begin position="20"/>
        <end position="119"/>
    </location>
</feature>
<organism evidence="2 3">
    <name type="scientific">Coniella lustricola</name>
    <dbReference type="NCBI Taxonomy" id="2025994"/>
    <lineage>
        <taxon>Eukaryota</taxon>
        <taxon>Fungi</taxon>
        <taxon>Dikarya</taxon>
        <taxon>Ascomycota</taxon>
        <taxon>Pezizomycotina</taxon>
        <taxon>Sordariomycetes</taxon>
        <taxon>Sordariomycetidae</taxon>
        <taxon>Diaporthales</taxon>
        <taxon>Schizoparmaceae</taxon>
        <taxon>Coniella</taxon>
    </lineage>
</organism>
<proteinExistence type="predicted"/>
<evidence type="ECO:0008006" key="4">
    <source>
        <dbReference type="Google" id="ProtNLM"/>
    </source>
</evidence>
<feature type="signal peptide" evidence="1">
    <location>
        <begin position="1"/>
        <end position="19"/>
    </location>
</feature>
<reference evidence="2 3" key="1">
    <citation type="journal article" date="2018" name="Mycol. Prog.">
        <title>Coniella lustricola, a new species from submerged detritus.</title>
        <authorList>
            <person name="Raudabaugh D.B."/>
            <person name="Iturriaga T."/>
            <person name="Carver A."/>
            <person name="Mondo S."/>
            <person name="Pangilinan J."/>
            <person name="Lipzen A."/>
            <person name="He G."/>
            <person name="Amirebrahimi M."/>
            <person name="Grigoriev I.V."/>
            <person name="Miller A.N."/>
        </authorList>
    </citation>
    <scope>NUCLEOTIDE SEQUENCE [LARGE SCALE GENOMIC DNA]</scope>
    <source>
        <strain evidence="2 3">B22-T-1</strain>
    </source>
</reference>
<accession>A0A2T3ACN9</accession>
<keyword evidence="1" id="KW-0732">Signal</keyword>
<keyword evidence="3" id="KW-1185">Reference proteome</keyword>
<name>A0A2T3ACN9_9PEZI</name>
<dbReference type="InParanoid" id="A0A2T3ACN9"/>
<evidence type="ECO:0000313" key="3">
    <source>
        <dbReference type="Proteomes" id="UP000241462"/>
    </source>
</evidence>